<name>B9LAD1_NAUPA</name>
<dbReference type="PANTHER" id="PTHR36504:SF1">
    <property type="entry name" value="LIPOPOLYSACCHARIDE EXPORT SYSTEM PROTEIN LPTA"/>
    <property type="match status" value="1"/>
</dbReference>
<reference evidence="6 7" key="1">
    <citation type="journal article" date="2009" name="PLoS Genet.">
        <title>Adaptations to submarine hydrothermal environments exemplified by the genome of Nautilia profundicola.</title>
        <authorList>
            <person name="Campbell B.J."/>
            <person name="Smith J.L."/>
            <person name="Hanson T.E."/>
            <person name="Klotz M.G."/>
            <person name="Stein L.Y."/>
            <person name="Lee C.K."/>
            <person name="Wu D."/>
            <person name="Robinson J.M."/>
            <person name="Khouri H.M."/>
            <person name="Eisen J.A."/>
            <person name="Cary S.C."/>
        </authorList>
    </citation>
    <scope>NUCLEOTIDE SEQUENCE [LARGE SCALE GENOMIC DNA]</scope>
    <source>
        <strain evidence="7">ATCC BAA-1463 / DSM 18972 / AmH</strain>
    </source>
</reference>
<dbReference type="InterPro" id="IPR014340">
    <property type="entry name" value="LptA"/>
</dbReference>
<keyword evidence="2 4" id="KW-0732">Signal</keyword>
<feature type="domain" description="Organic solvent tolerance-like N-terminal" evidence="5">
    <location>
        <begin position="21"/>
        <end position="129"/>
    </location>
</feature>
<dbReference type="Pfam" id="PF03968">
    <property type="entry name" value="LptD_N"/>
    <property type="match status" value="1"/>
</dbReference>
<evidence type="ECO:0000256" key="3">
    <source>
        <dbReference type="ARBA" id="ARBA00022764"/>
    </source>
</evidence>
<dbReference type="STRING" id="598659.NAMH_1195"/>
<feature type="chain" id="PRO_5002886212" evidence="4">
    <location>
        <begin position="18"/>
        <end position="152"/>
    </location>
</feature>
<evidence type="ECO:0000256" key="1">
    <source>
        <dbReference type="ARBA" id="ARBA00022448"/>
    </source>
</evidence>
<proteinExistence type="predicted"/>
<accession>B9LAD1</accession>
<dbReference type="NCBIfam" id="TIGR03002">
    <property type="entry name" value="outer_YhbN_LptA"/>
    <property type="match status" value="1"/>
</dbReference>
<evidence type="ECO:0000313" key="7">
    <source>
        <dbReference type="Proteomes" id="UP000000448"/>
    </source>
</evidence>
<dbReference type="InterPro" id="IPR052037">
    <property type="entry name" value="LPS_export_LptA"/>
</dbReference>
<keyword evidence="7" id="KW-1185">Reference proteome</keyword>
<dbReference type="GO" id="GO:0030288">
    <property type="term" value="C:outer membrane-bounded periplasmic space"/>
    <property type="evidence" value="ECO:0007669"/>
    <property type="project" value="TreeGrafter"/>
</dbReference>
<dbReference type="HOGENOM" id="CLU_112840_0_0_7"/>
<dbReference type="OrthoDB" id="5373249at2"/>
<dbReference type="EMBL" id="CP001279">
    <property type="protein sequence ID" value="ACM93437.1"/>
    <property type="molecule type" value="Genomic_DNA"/>
</dbReference>
<dbReference type="GO" id="GO:0001530">
    <property type="term" value="F:lipopolysaccharide binding"/>
    <property type="evidence" value="ECO:0007669"/>
    <property type="project" value="InterPro"/>
</dbReference>
<dbReference type="GO" id="GO:0017089">
    <property type="term" value="F:glycolipid transfer activity"/>
    <property type="evidence" value="ECO:0007669"/>
    <property type="project" value="TreeGrafter"/>
</dbReference>
<evidence type="ECO:0000256" key="4">
    <source>
        <dbReference type="SAM" id="SignalP"/>
    </source>
</evidence>
<protein>
    <submittedName>
        <fullName evidence="6">Cell envelope biogenesis protein YhbN</fullName>
    </submittedName>
</protein>
<dbReference type="KEGG" id="nam:NAMH_1195"/>
<sequence length="152" mass="17302">MKKILFVLMFLFICVNAEELKVTSKYFHYDMAKKESIFKGDVNATKGKDNILADEMIIFFDKNKKPLKFIATGNVRFVISLDKNATYKGRSDILVYQLHNGNIILKGNAKIVKLETNESVKGNKIILNRFTKNAEVTGGEKKPVEIIIKVNE</sequence>
<dbReference type="PANTHER" id="PTHR36504">
    <property type="entry name" value="LIPOPOLYSACCHARIDE EXPORT SYSTEM PROTEIN LPTA"/>
    <property type="match status" value="1"/>
</dbReference>
<dbReference type="AlphaFoldDB" id="B9LAD1"/>
<dbReference type="RefSeq" id="WP_015902489.1">
    <property type="nucleotide sequence ID" value="NC_012115.1"/>
</dbReference>
<dbReference type="GO" id="GO:0015920">
    <property type="term" value="P:lipopolysaccharide transport"/>
    <property type="evidence" value="ECO:0007669"/>
    <property type="project" value="InterPro"/>
</dbReference>
<keyword evidence="3" id="KW-0574">Periplasm</keyword>
<dbReference type="GO" id="GO:0009279">
    <property type="term" value="C:cell outer membrane"/>
    <property type="evidence" value="ECO:0007669"/>
    <property type="project" value="TreeGrafter"/>
</dbReference>
<feature type="signal peptide" evidence="4">
    <location>
        <begin position="1"/>
        <end position="17"/>
    </location>
</feature>
<evidence type="ECO:0000256" key="2">
    <source>
        <dbReference type="ARBA" id="ARBA00022729"/>
    </source>
</evidence>
<evidence type="ECO:0000259" key="5">
    <source>
        <dbReference type="Pfam" id="PF03968"/>
    </source>
</evidence>
<evidence type="ECO:0000313" key="6">
    <source>
        <dbReference type="EMBL" id="ACM93437.1"/>
    </source>
</evidence>
<gene>
    <name evidence="6" type="primary">yhbN</name>
    <name evidence="6" type="ordered locus">NAMH_1195</name>
</gene>
<dbReference type="Proteomes" id="UP000000448">
    <property type="component" value="Chromosome"/>
</dbReference>
<dbReference type="Gene3D" id="2.60.450.10">
    <property type="entry name" value="Lipopolysaccharide (LPS) transport protein A like domain"/>
    <property type="match status" value="1"/>
</dbReference>
<organism evidence="6 7">
    <name type="scientific">Nautilia profundicola (strain ATCC BAA-1463 / DSM 18972 / AmH)</name>
    <dbReference type="NCBI Taxonomy" id="598659"/>
    <lineage>
        <taxon>Bacteria</taxon>
        <taxon>Pseudomonadati</taxon>
        <taxon>Campylobacterota</taxon>
        <taxon>Epsilonproteobacteria</taxon>
        <taxon>Nautiliales</taxon>
        <taxon>Nautiliaceae</taxon>
        <taxon>Nautilia</taxon>
    </lineage>
</organism>
<keyword evidence="1" id="KW-0813">Transport</keyword>
<dbReference type="eggNOG" id="COG1934">
    <property type="taxonomic scope" value="Bacteria"/>
</dbReference>
<dbReference type="InterPro" id="IPR005653">
    <property type="entry name" value="OstA-like_N"/>
</dbReference>